<dbReference type="PANTHER" id="PTHR30217">
    <property type="entry name" value="PEPTIDASE U32 FAMILY"/>
    <property type="match status" value="1"/>
</dbReference>
<reference evidence="1" key="1">
    <citation type="submission" date="2018-06" db="EMBL/GenBank/DDBJ databases">
        <authorList>
            <person name="Zhirakovskaya E."/>
        </authorList>
    </citation>
    <scope>NUCLEOTIDE SEQUENCE</scope>
</reference>
<dbReference type="AlphaFoldDB" id="A0A3B0ZDN8"/>
<dbReference type="HAMAP" id="MF_02233">
    <property type="entry name" value="UbiV"/>
    <property type="match status" value="1"/>
</dbReference>
<dbReference type="PANTHER" id="PTHR30217:SF11">
    <property type="entry name" value="UBIQUINONE BIOSYNTHESIS PROTEIN UBIV"/>
    <property type="match status" value="1"/>
</dbReference>
<dbReference type="GO" id="GO:0006744">
    <property type="term" value="P:ubiquinone biosynthetic process"/>
    <property type="evidence" value="ECO:0007669"/>
    <property type="project" value="InterPro"/>
</dbReference>
<dbReference type="NCBIfam" id="NF011991">
    <property type="entry name" value="PRK15447.1"/>
    <property type="match status" value="1"/>
</dbReference>
<dbReference type="InterPro" id="IPR051454">
    <property type="entry name" value="RNA/ubiquinone_mod_enzymes"/>
</dbReference>
<dbReference type="InterPro" id="IPR001539">
    <property type="entry name" value="Peptidase_U32"/>
</dbReference>
<proteinExistence type="inferred from homology"/>
<protein>
    <submittedName>
        <fullName evidence="1">Uncharacterized peptidase U32 family member YhbV</fullName>
    </submittedName>
</protein>
<name>A0A3B0ZDN8_9ZZZZ</name>
<accession>A0A3B0ZDN8</accession>
<dbReference type="EMBL" id="UOFN01000102">
    <property type="protein sequence ID" value="VAW78816.1"/>
    <property type="molecule type" value="Genomic_DNA"/>
</dbReference>
<gene>
    <name evidence="1" type="ORF">MNBD_GAMMA15-1305</name>
</gene>
<dbReference type="Pfam" id="PF01136">
    <property type="entry name" value="Peptidase_U32"/>
    <property type="match status" value="1"/>
</dbReference>
<organism evidence="1">
    <name type="scientific">hydrothermal vent metagenome</name>
    <dbReference type="NCBI Taxonomy" id="652676"/>
    <lineage>
        <taxon>unclassified sequences</taxon>
        <taxon>metagenomes</taxon>
        <taxon>ecological metagenomes</taxon>
    </lineage>
</organism>
<evidence type="ECO:0000313" key="1">
    <source>
        <dbReference type="EMBL" id="VAW78816.1"/>
    </source>
</evidence>
<dbReference type="InterPro" id="IPR043693">
    <property type="entry name" value="UbiV"/>
</dbReference>
<sequence>MNGIPATRLSLGPVPYYWGRGQLLDFYRQIAKTSVDIIYLGETVCAKRRALCSEDWLALARTLKEAGKEIVLSSMTLIEAGSELGTLKRLCDTSGFCIEANDMAAVQLLSGKTRFVTGPSINIYNHRTLEVLADHGLKRWVLPVELSRTTLSDLQQRRPIAVETEVFAYGRLPLAYSARCFTARAHNLPKDDCQFRCLDYPDGLLLSTREDEAFLTLNGIQTQSAKTCNLVKDVDELVKLGVDVLRISPQSRHTERVIEIFRQTLNNTLSAQRAHTDLLPLAPEGYCDGYWHGTAGMTINAGEEVVCH</sequence>